<accession>I0Z5P5</accession>
<dbReference type="GeneID" id="17043968"/>
<name>I0Z5P5_COCSC</name>
<evidence type="ECO:0000313" key="1">
    <source>
        <dbReference type="EMBL" id="EIE25964.1"/>
    </source>
</evidence>
<proteinExistence type="predicted"/>
<dbReference type="eggNOG" id="KOG1558">
    <property type="taxonomic scope" value="Eukaryota"/>
</dbReference>
<gene>
    <name evidence="1" type="ORF">COCSUDRAFT_60958</name>
</gene>
<dbReference type="Proteomes" id="UP000007264">
    <property type="component" value="Unassembled WGS sequence"/>
</dbReference>
<dbReference type="AlphaFoldDB" id="I0Z5P5"/>
<protein>
    <submittedName>
        <fullName evidence="1">Uncharacterized protein</fullName>
    </submittedName>
</protein>
<comment type="caution">
    <text evidence="1">The sequence shown here is derived from an EMBL/GenBank/DDBJ whole genome shotgun (WGS) entry which is preliminary data.</text>
</comment>
<sequence>MVPLTKGVWDWHAATWAAVTGEAAPPRSTDLLLADDTRVKALLADWRLATANIRLSPGVLSDWLRGRDPTFSREEFTARWCHRGVLCTVDALPDAQPVIRWSAQHPKKWQVVHASHLDRRQRVTAWRLLHGQLFVGGFARHVHRADPAGHVCPHPSCAGQLATLTHVFIICPLAAGVWDWFAATWAAVTGDDAPPRSADLLLADDTRIWGPPRQLRQLWDRLRLATICQLWAAYQRGRHQPDAAAITPGAVAARILSSCKKALLADWRLATVNVRQTAGVLSDWLRGRDPMITREQFAARWCHRAVLCALEELPGAQPVIHWSAQHPVPLPA</sequence>
<dbReference type="KEGG" id="csl:COCSUDRAFT_60958"/>
<dbReference type="RefSeq" id="XP_005650508.1">
    <property type="nucleotide sequence ID" value="XM_005650451.1"/>
</dbReference>
<dbReference type="EMBL" id="AGSI01000003">
    <property type="protein sequence ID" value="EIE25964.1"/>
    <property type="molecule type" value="Genomic_DNA"/>
</dbReference>
<dbReference type="OrthoDB" id="520578at2759"/>
<organism evidence="1 2">
    <name type="scientific">Coccomyxa subellipsoidea (strain C-169)</name>
    <name type="common">Green microalga</name>
    <dbReference type="NCBI Taxonomy" id="574566"/>
    <lineage>
        <taxon>Eukaryota</taxon>
        <taxon>Viridiplantae</taxon>
        <taxon>Chlorophyta</taxon>
        <taxon>core chlorophytes</taxon>
        <taxon>Trebouxiophyceae</taxon>
        <taxon>Trebouxiophyceae incertae sedis</taxon>
        <taxon>Coccomyxaceae</taxon>
        <taxon>Coccomyxa</taxon>
        <taxon>Coccomyxa subellipsoidea</taxon>
    </lineage>
</organism>
<keyword evidence="2" id="KW-1185">Reference proteome</keyword>
<evidence type="ECO:0000313" key="2">
    <source>
        <dbReference type="Proteomes" id="UP000007264"/>
    </source>
</evidence>
<reference evidence="1 2" key="1">
    <citation type="journal article" date="2012" name="Genome Biol.">
        <title>The genome of the polar eukaryotic microalga coccomyxa subellipsoidea reveals traits of cold adaptation.</title>
        <authorList>
            <person name="Blanc G."/>
            <person name="Agarkova I."/>
            <person name="Grimwood J."/>
            <person name="Kuo A."/>
            <person name="Brueggeman A."/>
            <person name="Dunigan D."/>
            <person name="Gurnon J."/>
            <person name="Ladunga I."/>
            <person name="Lindquist E."/>
            <person name="Lucas S."/>
            <person name="Pangilinan J."/>
            <person name="Proschold T."/>
            <person name="Salamov A."/>
            <person name="Schmutz J."/>
            <person name="Weeks D."/>
            <person name="Yamada T."/>
            <person name="Claverie J.M."/>
            <person name="Grigoriev I."/>
            <person name="Van Etten J."/>
            <person name="Lomsadze A."/>
            <person name="Borodovsky M."/>
        </authorList>
    </citation>
    <scope>NUCLEOTIDE SEQUENCE [LARGE SCALE GENOMIC DNA]</scope>
    <source>
        <strain evidence="1 2">C-169</strain>
    </source>
</reference>